<evidence type="ECO:0000313" key="3">
    <source>
        <dbReference type="Proteomes" id="UP001356095"/>
    </source>
</evidence>
<dbReference type="EMBL" id="JAUZMY010000003">
    <property type="protein sequence ID" value="MEE2036543.1"/>
    <property type="molecule type" value="Genomic_DNA"/>
</dbReference>
<organism evidence="2 3">
    <name type="scientific">Nocardiopsis codii</name>
    <dbReference type="NCBI Taxonomy" id="3065942"/>
    <lineage>
        <taxon>Bacteria</taxon>
        <taxon>Bacillati</taxon>
        <taxon>Actinomycetota</taxon>
        <taxon>Actinomycetes</taxon>
        <taxon>Streptosporangiales</taxon>
        <taxon>Nocardiopsidaceae</taxon>
        <taxon>Nocardiopsis</taxon>
    </lineage>
</organism>
<comment type="caution">
    <text evidence="2">The sequence shown here is derived from an EMBL/GenBank/DDBJ whole genome shotgun (WGS) entry which is preliminary data.</text>
</comment>
<dbReference type="Proteomes" id="UP001356095">
    <property type="component" value="Unassembled WGS sequence"/>
</dbReference>
<keyword evidence="3" id="KW-1185">Reference proteome</keyword>
<sequence>MPHPAQIVSSLADSDRLALYARVVGAGAEGVPADDVRAGGARAVRHLRRLADAGLVREEDGRVVCVPEVFAAALGENAPSAHDPVDALFHEGRLTDLPVRRALRLGVLARITGRLFAPGMEYTEKQVNTAIRTCFDDPSSLRRYLVEEGYLTRESDGSVYRVATA</sequence>
<proteinExistence type="predicted"/>
<dbReference type="Pfam" id="PF09860">
    <property type="entry name" value="DUF2087"/>
    <property type="match status" value="1"/>
</dbReference>
<gene>
    <name evidence="2" type="ORF">Q8791_04815</name>
</gene>
<accession>A0ABU7K2T6</accession>
<name>A0ABU7K2T6_9ACTN</name>
<evidence type="ECO:0000259" key="1">
    <source>
        <dbReference type="Pfam" id="PF09860"/>
    </source>
</evidence>
<feature type="domain" description="DUF2087" evidence="1">
    <location>
        <begin position="93"/>
        <end position="161"/>
    </location>
</feature>
<dbReference type="RefSeq" id="WP_330090338.1">
    <property type="nucleotide sequence ID" value="NZ_JAUZMY010000003.1"/>
</dbReference>
<reference evidence="2 3" key="1">
    <citation type="submission" date="2023-08" db="EMBL/GenBank/DDBJ databases">
        <authorList>
            <person name="Girao M."/>
            <person name="Carvalho M.F."/>
        </authorList>
    </citation>
    <scope>NUCLEOTIDE SEQUENCE [LARGE SCALE GENOMIC DNA]</scope>
    <source>
        <strain evidence="2 3">CT-R113</strain>
    </source>
</reference>
<dbReference type="InterPro" id="IPR018656">
    <property type="entry name" value="DUF2087"/>
</dbReference>
<evidence type="ECO:0000313" key="2">
    <source>
        <dbReference type="EMBL" id="MEE2036543.1"/>
    </source>
</evidence>
<protein>
    <submittedName>
        <fullName evidence="2">DUF2087 domain-containing protein</fullName>
    </submittedName>
</protein>